<name>A0ABQ7MJE1_BRACM</name>
<dbReference type="EMBL" id="JADBGQ010000005">
    <property type="protein sequence ID" value="KAG5398278.1"/>
    <property type="molecule type" value="Genomic_DNA"/>
</dbReference>
<keyword evidence="1" id="KW-1133">Transmembrane helix</keyword>
<keyword evidence="3" id="KW-1185">Reference proteome</keyword>
<evidence type="ECO:0000256" key="1">
    <source>
        <dbReference type="SAM" id="Phobius"/>
    </source>
</evidence>
<evidence type="ECO:0000313" key="2">
    <source>
        <dbReference type="EMBL" id="KAG5398278.1"/>
    </source>
</evidence>
<proteinExistence type="predicted"/>
<keyword evidence="1" id="KW-0472">Membrane</keyword>
<comment type="caution">
    <text evidence="2">The sequence shown here is derived from an EMBL/GenBank/DDBJ whole genome shotgun (WGS) entry which is preliminary data.</text>
</comment>
<reference evidence="2 3" key="1">
    <citation type="submission" date="2021-03" db="EMBL/GenBank/DDBJ databases">
        <authorList>
            <person name="King G.J."/>
            <person name="Bancroft I."/>
            <person name="Baten A."/>
            <person name="Bloomfield J."/>
            <person name="Borpatragohain P."/>
            <person name="He Z."/>
            <person name="Irish N."/>
            <person name="Irwin J."/>
            <person name="Liu K."/>
            <person name="Mauleon R.P."/>
            <person name="Moore J."/>
            <person name="Morris R."/>
            <person name="Ostergaard L."/>
            <person name="Wang B."/>
            <person name="Wells R."/>
        </authorList>
    </citation>
    <scope>NUCLEOTIDE SEQUENCE [LARGE SCALE GENOMIC DNA]</scope>
    <source>
        <strain evidence="2">R-o-18</strain>
        <tissue evidence="2">Leaf</tissue>
    </source>
</reference>
<accession>A0ABQ7MJE1</accession>
<evidence type="ECO:0000313" key="3">
    <source>
        <dbReference type="Proteomes" id="UP000823674"/>
    </source>
</evidence>
<protein>
    <submittedName>
        <fullName evidence="2">Uncharacterized protein</fullName>
    </submittedName>
</protein>
<keyword evidence="1" id="KW-0812">Transmembrane</keyword>
<organism evidence="2 3">
    <name type="scientific">Brassica rapa subsp. trilocularis</name>
    <dbReference type="NCBI Taxonomy" id="1813537"/>
    <lineage>
        <taxon>Eukaryota</taxon>
        <taxon>Viridiplantae</taxon>
        <taxon>Streptophyta</taxon>
        <taxon>Embryophyta</taxon>
        <taxon>Tracheophyta</taxon>
        <taxon>Spermatophyta</taxon>
        <taxon>Magnoliopsida</taxon>
        <taxon>eudicotyledons</taxon>
        <taxon>Gunneridae</taxon>
        <taxon>Pentapetalae</taxon>
        <taxon>rosids</taxon>
        <taxon>malvids</taxon>
        <taxon>Brassicales</taxon>
        <taxon>Brassicaceae</taxon>
        <taxon>Brassiceae</taxon>
        <taxon>Brassica</taxon>
    </lineage>
</organism>
<gene>
    <name evidence="2" type="primary">A05p039770.1_BraROA</name>
    <name evidence="2" type="ORF">IGI04_020092</name>
</gene>
<sequence length="82" mass="9278">MSCCKVSEQFCFMCSSLLIPDFYVPFLVWRLCFSMPSIGWALLEITAGHGSIFNGYVIYLPSSITSVRNVVKVISFEEIIEI</sequence>
<dbReference type="Proteomes" id="UP000823674">
    <property type="component" value="Chromosome A05"/>
</dbReference>
<feature type="transmembrane region" description="Helical" evidence="1">
    <location>
        <begin position="22"/>
        <end position="43"/>
    </location>
</feature>